<sequence length="57" mass="6322">MEETAANRRLRAIQDHISASSAAAAGLIEANATAGEFVSGGWWHRRYYTITSINKWN</sequence>
<dbReference type="EMBL" id="JAUJYO010000005">
    <property type="protein sequence ID" value="KAK1316320.1"/>
    <property type="molecule type" value="Genomic_DNA"/>
</dbReference>
<name>A0AAV9EUA4_ACOCL</name>
<evidence type="ECO:0000313" key="2">
    <source>
        <dbReference type="Proteomes" id="UP001180020"/>
    </source>
</evidence>
<reference evidence="1" key="1">
    <citation type="journal article" date="2023" name="Nat. Commun.">
        <title>Diploid and tetraploid genomes of Acorus and the evolution of monocots.</title>
        <authorList>
            <person name="Ma L."/>
            <person name="Liu K.W."/>
            <person name="Li Z."/>
            <person name="Hsiao Y.Y."/>
            <person name="Qi Y."/>
            <person name="Fu T."/>
            <person name="Tang G.D."/>
            <person name="Zhang D."/>
            <person name="Sun W.H."/>
            <person name="Liu D.K."/>
            <person name="Li Y."/>
            <person name="Chen G.Z."/>
            <person name="Liu X.D."/>
            <person name="Liao X.Y."/>
            <person name="Jiang Y.T."/>
            <person name="Yu X."/>
            <person name="Hao Y."/>
            <person name="Huang J."/>
            <person name="Zhao X.W."/>
            <person name="Ke S."/>
            <person name="Chen Y.Y."/>
            <person name="Wu W.L."/>
            <person name="Hsu J.L."/>
            <person name="Lin Y.F."/>
            <person name="Huang M.D."/>
            <person name="Li C.Y."/>
            <person name="Huang L."/>
            <person name="Wang Z.W."/>
            <person name="Zhao X."/>
            <person name="Zhong W.Y."/>
            <person name="Peng D.H."/>
            <person name="Ahmad S."/>
            <person name="Lan S."/>
            <person name="Zhang J.S."/>
            <person name="Tsai W.C."/>
            <person name="Van de Peer Y."/>
            <person name="Liu Z.J."/>
        </authorList>
    </citation>
    <scope>NUCLEOTIDE SEQUENCE</scope>
    <source>
        <strain evidence="1">CP</strain>
    </source>
</reference>
<evidence type="ECO:0000313" key="1">
    <source>
        <dbReference type="EMBL" id="KAK1316320.1"/>
    </source>
</evidence>
<protein>
    <submittedName>
        <fullName evidence="1">Uncharacterized protein</fullName>
    </submittedName>
</protein>
<keyword evidence="2" id="KW-1185">Reference proteome</keyword>
<gene>
    <name evidence="1" type="ORF">QJS10_CPA05g00848</name>
</gene>
<dbReference type="Proteomes" id="UP001180020">
    <property type="component" value="Unassembled WGS sequence"/>
</dbReference>
<dbReference type="AlphaFoldDB" id="A0AAV9EUA4"/>
<organism evidence="1 2">
    <name type="scientific">Acorus calamus</name>
    <name type="common">Sweet flag</name>
    <dbReference type="NCBI Taxonomy" id="4465"/>
    <lineage>
        <taxon>Eukaryota</taxon>
        <taxon>Viridiplantae</taxon>
        <taxon>Streptophyta</taxon>
        <taxon>Embryophyta</taxon>
        <taxon>Tracheophyta</taxon>
        <taxon>Spermatophyta</taxon>
        <taxon>Magnoliopsida</taxon>
        <taxon>Liliopsida</taxon>
        <taxon>Acoraceae</taxon>
        <taxon>Acorus</taxon>
    </lineage>
</organism>
<comment type="caution">
    <text evidence="1">The sequence shown here is derived from an EMBL/GenBank/DDBJ whole genome shotgun (WGS) entry which is preliminary data.</text>
</comment>
<proteinExistence type="predicted"/>
<reference evidence="1" key="2">
    <citation type="submission" date="2023-06" db="EMBL/GenBank/DDBJ databases">
        <authorList>
            <person name="Ma L."/>
            <person name="Liu K.-W."/>
            <person name="Li Z."/>
            <person name="Hsiao Y.-Y."/>
            <person name="Qi Y."/>
            <person name="Fu T."/>
            <person name="Tang G."/>
            <person name="Zhang D."/>
            <person name="Sun W.-H."/>
            <person name="Liu D.-K."/>
            <person name="Li Y."/>
            <person name="Chen G.-Z."/>
            <person name="Liu X.-D."/>
            <person name="Liao X.-Y."/>
            <person name="Jiang Y.-T."/>
            <person name="Yu X."/>
            <person name="Hao Y."/>
            <person name="Huang J."/>
            <person name="Zhao X.-W."/>
            <person name="Ke S."/>
            <person name="Chen Y.-Y."/>
            <person name="Wu W.-L."/>
            <person name="Hsu J.-L."/>
            <person name="Lin Y.-F."/>
            <person name="Huang M.-D."/>
            <person name="Li C.-Y."/>
            <person name="Huang L."/>
            <person name="Wang Z.-W."/>
            <person name="Zhao X."/>
            <person name="Zhong W.-Y."/>
            <person name="Peng D.-H."/>
            <person name="Ahmad S."/>
            <person name="Lan S."/>
            <person name="Zhang J.-S."/>
            <person name="Tsai W.-C."/>
            <person name="Van De Peer Y."/>
            <person name="Liu Z.-J."/>
        </authorList>
    </citation>
    <scope>NUCLEOTIDE SEQUENCE</scope>
    <source>
        <strain evidence="1">CP</strain>
        <tissue evidence="1">Leaves</tissue>
    </source>
</reference>
<accession>A0AAV9EUA4</accession>